<reference evidence="2 3" key="1">
    <citation type="submission" date="2018-07" db="EMBL/GenBank/DDBJ databases">
        <title>Genome sequences of Haloplanus salinus JCM 18368T.</title>
        <authorList>
            <person name="Kim Y.B."/>
            <person name="Roh S.W."/>
        </authorList>
    </citation>
    <scope>NUCLEOTIDE SEQUENCE [LARGE SCALE GENOMIC DNA]</scope>
    <source>
        <strain evidence="2 3">JCM 18368</strain>
    </source>
</reference>
<evidence type="ECO:0000313" key="3">
    <source>
        <dbReference type="Proteomes" id="UP000252189"/>
    </source>
</evidence>
<proteinExistence type="predicted"/>
<feature type="domain" description="DUF1156" evidence="1">
    <location>
        <begin position="22"/>
        <end position="73"/>
    </location>
</feature>
<evidence type="ECO:0000259" key="1">
    <source>
        <dbReference type="Pfam" id="PF06634"/>
    </source>
</evidence>
<dbReference type="AlphaFoldDB" id="A0A368N337"/>
<accession>A0A368N337</accession>
<protein>
    <submittedName>
        <fullName evidence="2">DUF1156 domain-containing protein</fullName>
    </submittedName>
</protein>
<name>A0A368N337_9EURY</name>
<dbReference type="Pfam" id="PF06634">
    <property type="entry name" value="DUF1156"/>
    <property type="match status" value="1"/>
</dbReference>
<evidence type="ECO:0000313" key="2">
    <source>
        <dbReference type="EMBL" id="RCU43679.1"/>
    </source>
</evidence>
<dbReference type="Proteomes" id="UP000252189">
    <property type="component" value="Unassembled WGS sequence"/>
</dbReference>
<organism evidence="2 3">
    <name type="scientific">Haloplanus salinus</name>
    <dbReference type="NCBI Taxonomy" id="1126245"/>
    <lineage>
        <taxon>Archaea</taxon>
        <taxon>Methanobacteriati</taxon>
        <taxon>Methanobacteriota</taxon>
        <taxon>Stenosarchaea group</taxon>
        <taxon>Halobacteria</taxon>
        <taxon>Halobacteriales</taxon>
        <taxon>Haloferacaceae</taxon>
        <taxon>Haloplanus</taxon>
    </lineage>
</organism>
<dbReference type="EMBL" id="QPHM01000004">
    <property type="protein sequence ID" value="RCU43679.1"/>
    <property type="molecule type" value="Genomic_DNA"/>
</dbReference>
<gene>
    <name evidence="2" type="ORF">DU504_17450</name>
</gene>
<comment type="caution">
    <text evidence="2">The sequence shown here is derived from an EMBL/GenBank/DDBJ whole genome shotgun (WGS) entry which is preliminary data.</text>
</comment>
<dbReference type="InterPro" id="IPR009537">
    <property type="entry name" value="DUF1156"/>
</dbReference>
<dbReference type="InterPro" id="IPR029063">
    <property type="entry name" value="SAM-dependent_MTases_sf"/>
</dbReference>
<dbReference type="Gene3D" id="3.40.50.150">
    <property type="entry name" value="Vaccinia Virus protein VP39"/>
    <property type="match status" value="1"/>
</dbReference>
<sequence length="347" mass="39666">MTEQENSSQMNGRPSLPIERGFPIEKVNAIAEKESRAGRWYRPVYTMHKWWSRKVGSLFRAITLYTLLDENTTKKDVELYEPSENETLGDFPKDIDNLVESINDVDMDNPDSLWDFYHKDIRIKDKKILDPFMGGGTSISESSRFGIDSVGIDLNPVAWFISKKQLDAGETTVEDLDSAFQEIKSDVEDEVKKYYVTPCPNGTHNADVIYNFWVKKIRCISCNHKIPLFRDYRVAKGRYENDEKYNTYCPECESITYTKNDGPESECNDCGNLFSHKEGNVTRGGYYNCSECGQKASITDAIEDQDGYDIQLYAVEYYCETCDNKGLGKNSYKAYKKAGPEDNAVLS</sequence>
<dbReference type="SUPFAM" id="SSF53335">
    <property type="entry name" value="S-adenosyl-L-methionine-dependent methyltransferases"/>
    <property type="match status" value="1"/>
</dbReference>
<keyword evidence="3" id="KW-1185">Reference proteome</keyword>